<proteinExistence type="predicted"/>
<dbReference type="AlphaFoldDB" id="A0AAE0AUG2"/>
<comment type="caution">
    <text evidence="1">The sequence shown here is derived from an EMBL/GenBank/DDBJ whole genome shotgun (WGS) entry which is preliminary data.</text>
</comment>
<dbReference type="EMBL" id="JANJYJ010000003">
    <property type="protein sequence ID" value="KAK3224090.1"/>
    <property type="molecule type" value="Genomic_DNA"/>
</dbReference>
<reference evidence="1" key="1">
    <citation type="journal article" date="2023" name="Plant J.">
        <title>Genome sequences and population genomics provide insights into the demographic history, inbreeding, and mutation load of two 'living fossil' tree species of Dipteronia.</title>
        <authorList>
            <person name="Feng Y."/>
            <person name="Comes H.P."/>
            <person name="Chen J."/>
            <person name="Zhu S."/>
            <person name="Lu R."/>
            <person name="Zhang X."/>
            <person name="Li P."/>
            <person name="Qiu J."/>
            <person name="Olsen K.M."/>
            <person name="Qiu Y."/>
        </authorList>
    </citation>
    <scope>NUCLEOTIDE SEQUENCE</scope>
    <source>
        <strain evidence="1">NBL</strain>
    </source>
</reference>
<sequence>MRTMKKKKTSEIEKGKAIEVDPKELDVEVASERPNLTLVAFPPGVLAFKESSSFLKKADDLLFSTDNEFLNGKKTEEVVNDCILSAFKAIQMQLYLKHRFVASRERYAKL</sequence>
<evidence type="ECO:0000313" key="2">
    <source>
        <dbReference type="Proteomes" id="UP001281410"/>
    </source>
</evidence>
<organism evidence="1 2">
    <name type="scientific">Dipteronia sinensis</name>
    <dbReference type="NCBI Taxonomy" id="43782"/>
    <lineage>
        <taxon>Eukaryota</taxon>
        <taxon>Viridiplantae</taxon>
        <taxon>Streptophyta</taxon>
        <taxon>Embryophyta</taxon>
        <taxon>Tracheophyta</taxon>
        <taxon>Spermatophyta</taxon>
        <taxon>Magnoliopsida</taxon>
        <taxon>eudicotyledons</taxon>
        <taxon>Gunneridae</taxon>
        <taxon>Pentapetalae</taxon>
        <taxon>rosids</taxon>
        <taxon>malvids</taxon>
        <taxon>Sapindales</taxon>
        <taxon>Sapindaceae</taxon>
        <taxon>Hippocastanoideae</taxon>
        <taxon>Acereae</taxon>
        <taxon>Dipteronia</taxon>
    </lineage>
</organism>
<accession>A0AAE0AUG2</accession>
<gene>
    <name evidence="1" type="ORF">Dsin_011115</name>
</gene>
<keyword evidence="2" id="KW-1185">Reference proteome</keyword>
<dbReference type="Proteomes" id="UP001281410">
    <property type="component" value="Unassembled WGS sequence"/>
</dbReference>
<protein>
    <submittedName>
        <fullName evidence="1">Uncharacterized protein</fullName>
    </submittedName>
</protein>
<evidence type="ECO:0000313" key="1">
    <source>
        <dbReference type="EMBL" id="KAK3224090.1"/>
    </source>
</evidence>
<name>A0AAE0AUG2_9ROSI</name>